<dbReference type="AlphaFoldDB" id="A0AAN9M3P0"/>
<protein>
    <submittedName>
        <fullName evidence="2">Uncharacterized protein</fullName>
    </submittedName>
</protein>
<organism evidence="2 3">
    <name type="scientific">Canavalia gladiata</name>
    <name type="common">Sword bean</name>
    <name type="synonym">Dolichos gladiatus</name>
    <dbReference type="NCBI Taxonomy" id="3824"/>
    <lineage>
        <taxon>Eukaryota</taxon>
        <taxon>Viridiplantae</taxon>
        <taxon>Streptophyta</taxon>
        <taxon>Embryophyta</taxon>
        <taxon>Tracheophyta</taxon>
        <taxon>Spermatophyta</taxon>
        <taxon>Magnoliopsida</taxon>
        <taxon>eudicotyledons</taxon>
        <taxon>Gunneridae</taxon>
        <taxon>Pentapetalae</taxon>
        <taxon>rosids</taxon>
        <taxon>fabids</taxon>
        <taxon>Fabales</taxon>
        <taxon>Fabaceae</taxon>
        <taxon>Papilionoideae</taxon>
        <taxon>50 kb inversion clade</taxon>
        <taxon>NPAAA clade</taxon>
        <taxon>indigoferoid/millettioid clade</taxon>
        <taxon>Phaseoleae</taxon>
        <taxon>Canavalia</taxon>
    </lineage>
</organism>
<name>A0AAN9M3P0_CANGL</name>
<reference evidence="2 3" key="1">
    <citation type="submission" date="2024-01" db="EMBL/GenBank/DDBJ databases">
        <title>The genomes of 5 underutilized Papilionoideae crops provide insights into root nodulation and disease resistanc.</title>
        <authorList>
            <person name="Jiang F."/>
        </authorList>
    </citation>
    <scope>NUCLEOTIDE SEQUENCE [LARGE SCALE GENOMIC DNA]</scope>
    <source>
        <strain evidence="2">LVBAO_FW01</strain>
        <tissue evidence="2">Leaves</tissue>
    </source>
</reference>
<gene>
    <name evidence="2" type="ORF">VNO77_15106</name>
</gene>
<dbReference type="EMBL" id="JAYMYQ010000003">
    <property type="protein sequence ID" value="KAK7344893.1"/>
    <property type="molecule type" value="Genomic_DNA"/>
</dbReference>
<evidence type="ECO:0000313" key="3">
    <source>
        <dbReference type="Proteomes" id="UP001367508"/>
    </source>
</evidence>
<feature type="region of interest" description="Disordered" evidence="1">
    <location>
        <begin position="119"/>
        <end position="146"/>
    </location>
</feature>
<evidence type="ECO:0000256" key="1">
    <source>
        <dbReference type="SAM" id="MobiDB-lite"/>
    </source>
</evidence>
<keyword evidence="3" id="KW-1185">Reference proteome</keyword>
<dbReference type="Proteomes" id="UP001367508">
    <property type="component" value="Unassembled WGS sequence"/>
</dbReference>
<sequence length="160" mass="17646">MLAEFTQFWRDLLAIAVGRGFCTLSGTGVRRDTESVFSVRSLQEIHKGRILVAVFESLRPDNQLRWYAKRKDTSPVSALEFVVRTLGSQVWSGTGLIKNTSALLITTFNHPLEALHKPASIPNPLADHRPGKESPGSARIGTGLLPGSKSRKLGACMQYW</sequence>
<proteinExistence type="predicted"/>
<comment type="caution">
    <text evidence="2">The sequence shown here is derived from an EMBL/GenBank/DDBJ whole genome shotgun (WGS) entry which is preliminary data.</text>
</comment>
<accession>A0AAN9M3P0</accession>
<evidence type="ECO:0000313" key="2">
    <source>
        <dbReference type="EMBL" id="KAK7344893.1"/>
    </source>
</evidence>